<dbReference type="Proteomes" id="UP001279734">
    <property type="component" value="Unassembled WGS sequence"/>
</dbReference>
<dbReference type="EMBL" id="BSYO01000040">
    <property type="protein sequence ID" value="GMH31650.1"/>
    <property type="molecule type" value="Genomic_DNA"/>
</dbReference>
<keyword evidence="1" id="KW-0812">Transmembrane</keyword>
<evidence type="ECO:0000313" key="3">
    <source>
        <dbReference type="Proteomes" id="UP001279734"/>
    </source>
</evidence>
<feature type="transmembrane region" description="Helical" evidence="1">
    <location>
        <begin position="97"/>
        <end position="118"/>
    </location>
</feature>
<name>A0AAD3Y8F2_NEPGR</name>
<accession>A0AAD3Y8F2</accession>
<dbReference type="AlphaFoldDB" id="A0AAD3Y8F2"/>
<sequence>MFLARDSSSSILSNYRKPEKTACEVLGSYRKNQQQEHRLLGFCLEDFVRHRTTLQVLIWYSLSELDLGFDSTVLRNQNLDSCAAEIKSISQPNPELILQHNSCLFLVFLVTFLIMLVATKRKTGSVD</sequence>
<gene>
    <name evidence="2" type="ORF">Nepgr_033494</name>
</gene>
<keyword evidence="1" id="KW-0472">Membrane</keyword>
<comment type="caution">
    <text evidence="2">The sequence shown here is derived from an EMBL/GenBank/DDBJ whole genome shotgun (WGS) entry which is preliminary data.</text>
</comment>
<keyword evidence="3" id="KW-1185">Reference proteome</keyword>
<proteinExistence type="predicted"/>
<evidence type="ECO:0000256" key="1">
    <source>
        <dbReference type="SAM" id="Phobius"/>
    </source>
</evidence>
<reference evidence="2" key="1">
    <citation type="submission" date="2023-05" db="EMBL/GenBank/DDBJ databases">
        <title>Nepenthes gracilis genome sequencing.</title>
        <authorList>
            <person name="Fukushima K."/>
        </authorList>
    </citation>
    <scope>NUCLEOTIDE SEQUENCE</scope>
    <source>
        <strain evidence="2">SING2019-196</strain>
    </source>
</reference>
<evidence type="ECO:0000313" key="2">
    <source>
        <dbReference type="EMBL" id="GMH31650.1"/>
    </source>
</evidence>
<keyword evidence="1" id="KW-1133">Transmembrane helix</keyword>
<organism evidence="2 3">
    <name type="scientific">Nepenthes gracilis</name>
    <name type="common">Slender pitcher plant</name>
    <dbReference type="NCBI Taxonomy" id="150966"/>
    <lineage>
        <taxon>Eukaryota</taxon>
        <taxon>Viridiplantae</taxon>
        <taxon>Streptophyta</taxon>
        <taxon>Embryophyta</taxon>
        <taxon>Tracheophyta</taxon>
        <taxon>Spermatophyta</taxon>
        <taxon>Magnoliopsida</taxon>
        <taxon>eudicotyledons</taxon>
        <taxon>Gunneridae</taxon>
        <taxon>Pentapetalae</taxon>
        <taxon>Caryophyllales</taxon>
        <taxon>Nepenthaceae</taxon>
        <taxon>Nepenthes</taxon>
    </lineage>
</organism>
<protein>
    <submittedName>
        <fullName evidence="2">Uncharacterized protein</fullName>
    </submittedName>
</protein>